<proteinExistence type="predicted"/>
<dbReference type="Gramene" id="TKV95535">
    <property type="protein sequence ID" value="TKV95535"/>
    <property type="gene ID" value="SEVIR_9G369900v2"/>
</dbReference>
<accession>A0A4V6D1Q0</accession>
<dbReference type="Proteomes" id="UP000298652">
    <property type="component" value="Chromosome 9"/>
</dbReference>
<dbReference type="EMBL" id="CM016560">
    <property type="protein sequence ID" value="TKV95535.1"/>
    <property type="molecule type" value="Genomic_DNA"/>
</dbReference>
<evidence type="ECO:0000313" key="2">
    <source>
        <dbReference type="Proteomes" id="UP000298652"/>
    </source>
</evidence>
<protein>
    <submittedName>
        <fullName evidence="1">Uncharacterized protein</fullName>
    </submittedName>
</protein>
<reference evidence="1" key="1">
    <citation type="submission" date="2019-03" db="EMBL/GenBank/DDBJ databases">
        <title>WGS assembly of Setaria viridis.</title>
        <authorList>
            <person name="Huang P."/>
            <person name="Jenkins J."/>
            <person name="Grimwood J."/>
            <person name="Barry K."/>
            <person name="Healey A."/>
            <person name="Mamidi S."/>
            <person name="Sreedasyam A."/>
            <person name="Shu S."/>
            <person name="Feldman M."/>
            <person name="Wu J."/>
            <person name="Yu Y."/>
            <person name="Chen C."/>
            <person name="Johnson J."/>
            <person name="Rokhsar D."/>
            <person name="Baxter I."/>
            <person name="Schmutz J."/>
            <person name="Brutnell T."/>
            <person name="Kellogg E."/>
        </authorList>
    </citation>
    <scope>NUCLEOTIDE SEQUENCE [LARGE SCALE GENOMIC DNA]</scope>
</reference>
<keyword evidence="2" id="KW-1185">Reference proteome</keyword>
<gene>
    <name evidence="1" type="ORF">SEVIR_9G369900v2</name>
</gene>
<dbReference type="AlphaFoldDB" id="A0A4V6D1Q0"/>
<name>A0A4V6D1Q0_SETVI</name>
<sequence length="77" mass="9045">MLGNHLLLRVVRRQRFLCFYFLVPDTPYRTYFIFMLASYRFLSRLEGVQEAGSSLEAESSSKVVRVKWLEPNCASHL</sequence>
<organism evidence="1 2">
    <name type="scientific">Setaria viridis</name>
    <name type="common">Green bristlegrass</name>
    <name type="synonym">Setaria italica subsp. viridis</name>
    <dbReference type="NCBI Taxonomy" id="4556"/>
    <lineage>
        <taxon>Eukaryota</taxon>
        <taxon>Viridiplantae</taxon>
        <taxon>Streptophyta</taxon>
        <taxon>Embryophyta</taxon>
        <taxon>Tracheophyta</taxon>
        <taxon>Spermatophyta</taxon>
        <taxon>Magnoliopsida</taxon>
        <taxon>Liliopsida</taxon>
        <taxon>Poales</taxon>
        <taxon>Poaceae</taxon>
        <taxon>PACMAD clade</taxon>
        <taxon>Panicoideae</taxon>
        <taxon>Panicodae</taxon>
        <taxon>Paniceae</taxon>
        <taxon>Cenchrinae</taxon>
        <taxon>Setaria</taxon>
    </lineage>
</organism>
<evidence type="ECO:0000313" key="1">
    <source>
        <dbReference type="EMBL" id="TKV95535.1"/>
    </source>
</evidence>